<dbReference type="EMBL" id="JABAGA010000001">
    <property type="protein sequence ID" value="NMF08512.1"/>
    <property type="molecule type" value="Genomic_DNA"/>
</dbReference>
<accession>A0A6B8TUT4</accession>
<evidence type="ECO:0000256" key="1">
    <source>
        <dbReference type="SAM" id="MobiDB-lite"/>
    </source>
</evidence>
<name>A0A6B8TUT4_9CORY</name>
<feature type="signal peptide" evidence="2">
    <location>
        <begin position="1"/>
        <end position="26"/>
    </location>
</feature>
<dbReference type="PANTHER" id="PTHR35333">
    <property type="entry name" value="BETA-LACTAMASE"/>
    <property type="match status" value="1"/>
</dbReference>
<keyword evidence="5" id="KW-0378">Hydrolase</keyword>
<dbReference type="PANTHER" id="PTHR35333:SF3">
    <property type="entry name" value="BETA-LACTAMASE-TYPE TRANSPEPTIDASE FOLD CONTAINING PROTEIN"/>
    <property type="match status" value="1"/>
</dbReference>
<dbReference type="Proteomes" id="UP000589552">
    <property type="component" value="Unassembled WGS sequence"/>
</dbReference>
<dbReference type="GO" id="GO:0008800">
    <property type="term" value="F:beta-lactamase activity"/>
    <property type="evidence" value="ECO:0007669"/>
    <property type="project" value="InterPro"/>
</dbReference>
<dbReference type="Pfam" id="PF13354">
    <property type="entry name" value="Beta-lactamase2"/>
    <property type="match status" value="1"/>
</dbReference>
<evidence type="ECO:0000313" key="7">
    <source>
        <dbReference type="Proteomes" id="UP000589552"/>
    </source>
</evidence>
<evidence type="ECO:0000256" key="2">
    <source>
        <dbReference type="SAM" id="SignalP"/>
    </source>
</evidence>
<feature type="region of interest" description="Disordered" evidence="1">
    <location>
        <begin position="330"/>
        <end position="353"/>
    </location>
</feature>
<evidence type="ECO:0000313" key="5">
    <source>
        <dbReference type="EMBL" id="QGS35200.1"/>
    </source>
</evidence>
<dbReference type="AlphaFoldDB" id="A0A6B8TUT4"/>
<dbReference type="RefSeq" id="WP_155870040.1">
    <property type="nucleotide sequence ID" value="NZ_CP046322.1"/>
</dbReference>
<organism evidence="5 6">
    <name type="scientific">Corynebacterium xerosis</name>
    <dbReference type="NCBI Taxonomy" id="1725"/>
    <lineage>
        <taxon>Bacteria</taxon>
        <taxon>Bacillati</taxon>
        <taxon>Actinomycetota</taxon>
        <taxon>Actinomycetes</taxon>
        <taxon>Mycobacteriales</taxon>
        <taxon>Corynebacteriaceae</taxon>
        <taxon>Corynebacterium</taxon>
    </lineage>
</organism>
<feature type="chain" id="PRO_5038247466" evidence="2">
    <location>
        <begin position="27"/>
        <end position="394"/>
    </location>
</feature>
<protein>
    <submittedName>
        <fullName evidence="5">Serine hydrolase</fullName>
    </submittedName>
</protein>
<dbReference type="EMBL" id="CP046322">
    <property type="protein sequence ID" value="QGS35200.1"/>
    <property type="molecule type" value="Genomic_DNA"/>
</dbReference>
<dbReference type="Proteomes" id="UP000426857">
    <property type="component" value="Chromosome"/>
</dbReference>
<keyword evidence="2" id="KW-0732">Signal</keyword>
<dbReference type="PROSITE" id="PS51257">
    <property type="entry name" value="PROKAR_LIPOPROTEIN"/>
    <property type="match status" value="1"/>
</dbReference>
<dbReference type="Gene3D" id="3.40.710.10">
    <property type="entry name" value="DD-peptidase/beta-lactamase superfamily"/>
    <property type="match status" value="1"/>
</dbReference>
<evidence type="ECO:0000259" key="3">
    <source>
        <dbReference type="Pfam" id="PF13354"/>
    </source>
</evidence>
<dbReference type="InterPro" id="IPR012338">
    <property type="entry name" value="Beta-lactam/transpept-like"/>
</dbReference>
<dbReference type="KEGG" id="cxe:FOB82_09895"/>
<dbReference type="InterPro" id="IPR000871">
    <property type="entry name" value="Beta-lactam_class-A"/>
</dbReference>
<reference evidence="5 6" key="1">
    <citation type="submission" date="2019-11" db="EMBL/GenBank/DDBJ databases">
        <title>FDA dAtabase for Regulatory Grade micrObial Sequences (FDA-ARGOS): Supporting development and validation of Infectious Disease Dx tests.</title>
        <authorList>
            <person name="Kerrigan L."/>
            <person name="Long C."/>
            <person name="Tallon L."/>
            <person name="Sadzewicz L."/>
            <person name="Vavikolanu K."/>
            <person name="Mehta A."/>
            <person name="Aluvathingal J."/>
            <person name="Nadendla S."/>
            <person name="Yan Y."/>
            <person name="Sichtig H."/>
        </authorList>
    </citation>
    <scope>NUCLEOTIDE SEQUENCE [LARGE SCALE GENOMIC DNA]</scope>
    <source>
        <strain evidence="5 6">FDAARGOS_674</strain>
    </source>
</reference>
<evidence type="ECO:0000313" key="6">
    <source>
        <dbReference type="Proteomes" id="UP000426857"/>
    </source>
</evidence>
<proteinExistence type="predicted"/>
<dbReference type="InterPro" id="IPR045155">
    <property type="entry name" value="Beta-lactam_cat"/>
</dbReference>
<dbReference type="GO" id="GO:0030655">
    <property type="term" value="P:beta-lactam antibiotic catabolic process"/>
    <property type="evidence" value="ECO:0007669"/>
    <property type="project" value="InterPro"/>
</dbReference>
<evidence type="ECO:0000313" key="4">
    <source>
        <dbReference type="EMBL" id="NMF08512.1"/>
    </source>
</evidence>
<dbReference type="SUPFAM" id="SSF56601">
    <property type="entry name" value="beta-lactamase/transpeptidase-like"/>
    <property type="match status" value="1"/>
</dbReference>
<sequence>MRARTAMARKTPGLMLAAMSATALLAGCTIPGTTDAADEASEPAVAPVVDGWDTSEEVEWTDAQNVLDEAMEEFSDLYGIELAAYLRVIDGPYRGLTASVGGDEEQYSASTIKAPLVVTALNTFGDDLDEVVTVDWEDAVGGSVIGAGDYTVDTLLRYVMAYSDNTAANGLIDAVGGFDAVNEVIEDAGVDGERYHLGNKMNIPNPSGDRSWISPTQSALFMSKIHEAADGDGDADFIDGETARTALTYLTYGGAQKFAMYAGNAVQKTGDTGEGTNDHGILYTGAGPIAFGITTRFGTPMNELTDALLGRLGGRIATLLPDYNRLDGGKPLSPEDAATWSADGDGDGVADRLGDGAGEYEIAAADGTGVTDGSGAPLYDETLDPDWFNPYRAL</sequence>
<reference evidence="4 7" key="2">
    <citation type="submission" date="2020-04" db="EMBL/GenBank/DDBJ databases">
        <authorList>
            <person name="Hitch T.C.A."/>
            <person name="Wylensek D."/>
            <person name="Clavel T."/>
        </authorList>
    </citation>
    <scope>NUCLEOTIDE SEQUENCE [LARGE SCALE GENOMIC DNA]</scope>
    <source>
        <strain evidence="4 7">BL-383-APC-2I</strain>
    </source>
</reference>
<dbReference type="GO" id="GO:0046677">
    <property type="term" value="P:response to antibiotic"/>
    <property type="evidence" value="ECO:0007669"/>
    <property type="project" value="InterPro"/>
</dbReference>
<gene>
    <name evidence="5" type="ORF">FOB82_09895</name>
    <name evidence="4" type="ORF">HF852_02635</name>
</gene>
<feature type="domain" description="Beta-lactamase class A catalytic" evidence="3">
    <location>
        <begin position="97"/>
        <end position="294"/>
    </location>
</feature>